<sequence>MDRRRFAFSLADDSYTENLKSSMSQIIFTLTPVGLAEQLFNTAHPIAWHVFDFRSEYVELECHLDLAVCTVQKRSDSCIEPIISRIVPRGHYTALITQGSMSLWQGTCRWHEDEPTSILIHNDSKAPQAFSICATMVKQETWAPVLFPIILFNKLEHDSMLRIKSSLCLQAYYGSNFRSRKQIHVKDGLQPVLDESGKVWSVVLDDQPMTSSWQIRQMPSGRIQIERSEDEEADRAGRQVRKELKQLRAQLEEIQKQAKQDVNANSPGLRKLKTRIAEIEEQMDAIQSSLSGTGVKLKLTDDTLETWEEDMIAIKAKVRQCLADLEGLKSSRLPGRSSTSRGEDVSSDQLNQLRKNLERIEDTLKSVGDSVQTIPGMQTSIAHLGENSNQAFEGLETLNRVVTVVAANTQETIAAADQRIVRMGARLKGVEEDSRTHHGKLQKLEMESARMGERIADANQRLETKAAKANVNALEADFGSFTQKLTEVDSASVGLQDTTKDLSIRIDGVDRTVGGIEGKVKAYVASLKLGQEIENVSKRVQDIDRSVLKLEADGPVLENKMNAISTQTERDIENLREELGKVDALARGADQRSNDLTGDTNKVRTLAAAIDGRVESLHDEVERLDRKVGTADNGLRELKREVKEIGSTKNVRI</sequence>
<organism evidence="3 4">
    <name type="scientific">Somion occarium</name>
    <dbReference type="NCBI Taxonomy" id="3059160"/>
    <lineage>
        <taxon>Eukaryota</taxon>
        <taxon>Fungi</taxon>
        <taxon>Dikarya</taxon>
        <taxon>Basidiomycota</taxon>
        <taxon>Agaricomycotina</taxon>
        <taxon>Agaricomycetes</taxon>
        <taxon>Polyporales</taxon>
        <taxon>Cerrenaceae</taxon>
        <taxon>Somion</taxon>
    </lineage>
</organism>
<dbReference type="Gene3D" id="1.20.5.340">
    <property type="match status" value="1"/>
</dbReference>
<dbReference type="Gene3D" id="1.10.287.950">
    <property type="entry name" value="Methyl-accepting chemotaxis protein"/>
    <property type="match status" value="1"/>
</dbReference>
<proteinExistence type="predicted"/>
<gene>
    <name evidence="3" type="ORF">GFSPODELE1_LOCUS1403</name>
</gene>
<dbReference type="EMBL" id="OZ037944">
    <property type="protein sequence ID" value="CAL1696917.1"/>
    <property type="molecule type" value="Genomic_DNA"/>
</dbReference>
<evidence type="ECO:0000313" key="4">
    <source>
        <dbReference type="Proteomes" id="UP001497453"/>
    </source>
</evidence>
<feature type="coiled-coil region" evidence="1">
    <location>
        <begin position="237"/>
        <end position="289"/>
    </location>
</feature>
<accession>A0ABP1CMI6</accession>
<feature type="coiled-coil region" evidence="1">
    <location>
        <begin position="533"/>
        <end position="578"/>
    </location>
</feature>
<dbReference type="Proteomes" id="UP001497453">
    <property type="component" value="Chromosome 1"/>
</dbReference>
<reference evidence="4" key="1">
    <citation type="submission" date="2024-04" db="EMBL/GenBank/DDBJ databases">
        <authorList>
            <person name="Shaw F."/>
            <person name="Minotto A."/>
        </authorList>
    </citation>
    <scope>NUCLEOTIDE SEQUENCE [LARGE SCALE GENOMIC DNA]</scope>
</reference>
<keyword evidence="4" id="KW-1185">Reference proteome</keyword>
<feature type="region of interest" description="Disordered" evidence="2">
    <location>
        <begin position="330"/>
        <end position="350"/>
    </location>
</feature>
<evidence type="ECO:0000256" key="1">
    <source>
        <dbReference type="SAM" id="Coils"/>
    </source>
</evidence>
<keyword evidence="1" id="KW-0175">Coiled coil</keyword>
<name>A0ABP1CMI6_9APHY</name>
<evidence type="ECO:0000256" key="2">
    <source>
        <dbReference type="SAM" id="MobiDB-lite"/>
    </source>
</evidence>
<protein>
    <submittedName>
        <fullName evidence="3">Uncharacterized protein</fullName>
    </submittedName>
</protein>
<evidence type="ECO:0000313" key="3">
    <source>
        <dbReference type="EMBL" id="CAL1696917.1"/>
    </source>
</evidence>